<organism evidence="2 3">
    <name type="scientific">Tistrella bauzanensis</name>
    <dbReference type="NCBI Taxonomy" id="657419"/>
    <lineage>
        <taxon>Bacteria</taxon>
        <taxon>Pseudomonadati</taxon>
        <taxon>Pseudomonadota</taxon>
        <taxon>Alphaproteobacteria</taxon>
        <taxon>Geminicoccales</taxon>
        <taxon>Geminicoccaceae</taxon>
        <taxon>Tistrella</taxon>
    </lineage>
</organism>
<accession>A0ABQ1J735</accession>
<sequence length="113" mass="12107">MTAAMFTWPACIAAWTGFLALALAMDRHHDQILGGRPRPVRRRVFTLAGWSLLMAAAAGAVLGWGWSIGLAALWGVLSLAGGALVLALSHAPRRLPRITLALIATIWLPLLFL</sequence>
<dbReference type="EMBL" id="BMDZ01000105">
    <property type="protein sequence ID" value="GGB61631.1"/>
    <property type="molecule type" value="Genomic_DNA"/>
</dbReference>
<proteinExistence type="predicted"/>
<evidence type="ECO:0000313" key="2">
    <source>
        <dbReference type="EMBL" id="GGB61631.1"/>
    </source>
</evidence>
<dbReference type="RefSeq" id="WP_188582748.1">
    <property type="nucleotide sequence ID" value="NZ_BMDZ01000105.1"/>
</dbReference>
<dbReference type="InterPro" id="IPR021762">
    <property type="entry name" value="DUF3325"/>
</dbReference>
<keyword evidence="1" id="KW-1133">Transmembrane helix</keyword>
<evidence type="ECO:0008006" key="4">
    <source>
        <dbReference type="Google" id="ProtNLM"/>
    </source>
</evidence>
<dbReference type="Pfam" id="PF11804">
    <property type="entry name" value="DUF3325"/>
    <property type="match status" value="1"/>
</dbReference>
<evidence type="ECO:0000313" key="3">
    <source>
        <dbReference type="Proteomes" id="UP000603352"/>
    </source>
</evidence>
<feature type="transmembrane region" description="Helical" evidence="1">
    <location>
        <begin position="95"/>
        <end position="112"/>
    </location>
</feature>
<protein>
    <recommendedName>
        <fullName evidence="4">DUF3325 domain-containing protein</fullName>
    </recommendedName>
</protein>
<evidence type="ECO:0000256" key="1">
    <source>
        <dbReference type="SAM" id="Phobius"/>
    </source>
</evidence>
<name>A0ABQ1J735_9PROT</name>
<feature type="transmembrane region" description="Helical" evidence="1">
    <location>
        <begin position="68"/>
        <end position="88"/>
    </location>
</feature>
<feature type="transmembrane region" description="Helical" evidence="1">
    <location>
        <begin position="44"/>
        <end position="62"/>
    </location>
</feature>
<dbReference type="Proteomes" id="UP000603352">
    <property type="component" value="Unassembled WGS sequence"/>
</dbReference>
<keyword evidence="1" id="KW-0812">Transmembrane</keyword>
<gene>
    <name evidence="2" type="ORF">GCM10011505_47840</name>
</gene>
<feature type="transmembrane region" description="Helical" evidence="1">
    <location>
        <begin position="6"/>
        <end position="24"/>
    </location>
</feature>
<reference evidence="3" key="1">
    <citation type="journal article" date="2019" name="Int. J. Syst. Evol. Microbiol.">
        <title>The Global Catalogue of Microorganisms (GCM) 10K type strain sequencing project: providing services to taxonomists for standard genome sequencing and annotation.</title>
        <authorList>
            <consortium name="The Broad Institute Genomics Platform"/>
            <consortium name="The Broad Institute Genome Sequencing Center for Infectious Disease"/>
            <person name="Wu L."/>
            <person name="Ma J."/>
        </authorList>
    </citation>
    <scope>NUCLEOTIDE SEQUENCE [LARGE SCALE GENOMIC DNA]</scope>
    <source>
        <strain evidence="3">CGMCC 1.10188</strain>
    </source>
</reference>
<keyword evidence="1" id="KW-0472">Membrane</keyword>
<keyword evidence="3" id="KW-1185">Reference proteome</keyword>
<comment type="caution">
    <text evidence="2">The sequence shown here is derived from an EMBL/GenBank/DDBJ whole genome shotgun (WGS) entry which is preliminary data.</text>
</comment>